<feature type="domain" description="HP" evidence="4">
    <location>
        <begin position="1228"/>
        <end position="1291"/>
    </location>
</feature>
<dbReference type="GO" id="GO:0051015">
    <property type="term" value="F:actin filament binding"/>
    <property type="evidence" value="ECO:0007669"/>
    <property type="project" value="InterPro"/>
</dbReference>
<gene>
    <name evidence="5" type="ORF">EIN_227060</name>
</gene>
<dbReference type="PANTHER" id="PTHR11977">
    <property type="entry name" value="VILLIN"/>
    <property type="match status" value="1"/>
</dbReference>
<keyword evidence="1" id="KW-0677">Repeat</keyword>
<dbReference type="SMART" id="SM00262">
    <property type="entry name" value="GEL"/>
    <property type="match status" value="3"/>
</dbReference>
<dbReference type="PRINTS" id="PR00597">
    <property type="entry name" value="GELSOLIN"/>
</dbReference>
<sequence>PTRILDVKKCEVSRFVVVNNRTDTLLTVSFSLPRKDGVDLYQEDLYTNVASGVPECTSKEWLVPTADDGQKRGSRQSLTGSGSNRNSRRRSSVSLRPRNMKSVYDVSAEEGGKDRKIELLEKMKLKTGMKMKKLKTSGVFEEIVRGWMWNSFVPRWCELTERNLMLFMNRDDSLPTTIIDLLHITDFVEAEMVQGKFPIIIKLDETCEEVAKGTAQKQYLYFVDSKKHADEWVATFNIMKELAETLHAEEEEREKKEKAHEELEDFEKEKQKKKYDVCGLLYVVKPSLFSTIKHRFFYIEKGVLYSQNITWWTQQPTGIPEMECFLNRIIHLSSSEGIFPPSYGKTTFQLTTKGSVMHLACSNYKDYEMWINACTPNMLKGEEDEDDLDAFRRSAAQDEMDYFFSGLFGGYSKIFVSLVANEIFIFKNKIDTTPLVKIFLNDVETIETKPETQELFVTMKNKTIVHKFRTPECETWKDEILQRKKKTSDVLTSLGIRNNILTLDNTINDEYVLQTSNDSESIFQDTNLFLKGEYTLLLQIKGRLRLRSFLVPLAQEQLNPCNSYILACKQGMYVWQGQYAPRVNRAKAIELAQRWATKERDGCMVKVMVQGKDDDNSPIWMKIGCKPTPVSTEKEFKKENYKNNQTTDEQDKETPMMIRIYRIVHRENNDSNPLSVTLIHEHGVNSLPPKELLKAGTVNIVTTDTEIFIWSSVSATTLAKRIGNIVAVEMAKTIKPIIMLRLNENGEAILYKEKFSNYPGMLPIQTGGAAPDIKKLNATIERRPQRNIEIILDEISKPTVPNFTELVLNVNGKMIFQAMKETTKGGSFTIKRIDEHEIVVYPETLYGQFFSKDAFLVQYTFLPENSEKAQHILYFWQGRDASLMDLGTLAHKVVEASGLVDTSTQIRVVQGKEPREFLEIFKEKFIVHLGGYTEYCEKRPAVYEIRGKEKGLCKVVQMPIPEQLQTFTSGMKLMPGSLYLFKTLNKLYSIEGSQVNEFQKQSADMFSKTVNIPIEKNDAEVKALLGNFEFINGVEKTVQNYNQIRLFKFTFWVTSVDLEEIEQPQQSDFFADYVYMIDAGKIYLWFGAKSINETRRFSLQFALEVAKRRGQQSVLIETQNEESVTFRAFFEAWSDANLLRKNNLRQNYAVAPKSVIETIQSVIDGSFTTLNAALDGDIAVEGKSIKSVKFPSDQITIEGVKVDRSVVFPTMEKREKETESDAKVLFEEYCRTRYTYAELITKPRPFGVDKAILETYLSDEEFEEILGMNRDAFYKMKGWCRDKLKHAVYLY</sequence>
<evidence type="ECO:0000256" key="2">
    <source>
        <dbReference type="SAM" id="Coils"/>
    </source>
</evidence>
<evidence type="ECO:0000313" key="5">
    <source>
        <dbReference type="EMBL" id="ELP88303.1"/>
    </source>
</evidence>
<dbReference type="PANTHER" id="PTHR11977:SF51">
    <property type="entry name" value="PROTEIN FLIGHTLESS-1 HOMOLOG"/>
    <property type="match status" value="1"/>
</dbReference>
<evidence type="ECO:0000256" key="3">
    <source>
        <dbReference type="SAM" id="MobiDB-lite"/>
    </source>
</evidence>
<dbReference type="Proteomes" id="UP000014680">
    <property type="component" value="Unassembled WGS sequence"/>
</dbReference>
<dbReference type="SMART" id="SM00233">
    <property type="entry name" value="PH"/>
    <property type="match status" value="3"/>
</dbReference>
<dbReference type="Gene3D" id="3.40.20.10">
    <property type="entry name" value="Severin"/>
    <property type="match status" value="3"/>
</dbReference>
<evidence type="ECO:0000259" key="4">
    <source>
        <dbReference type="PROSITE" id="PS51089"/>
    </source>
</evidence>
<dbReference type="KEGG" id="eiv:EIN_227060"/>
<dbReference type="Pfam" id="PF00169">
    <property type="entry name" value="PH"/>
    <property type="match status" value="1"/>
</dbReference>
<reference evidence="5 6" key="1">
    <citation type="submission" date="2012-10" db="EMBL/GenBank/DDBJ databases">
        <authorList>
            <person name="Zafar N."/>
            <person name="Inman J."/>
            <person name="Hall N."/>
            <person name="Lorenzi H."/>
            <person name="Caler E."/>
        </authorList>
    </citation>
    <scope>NUCLEOTIDE SEQUENCE [LARGE SCALE GENOMIC DNA]</scope>
    <source>
        <strain evidence="5 6">IP1</strain>
    </source>
</reference>
<dbReference type="GO" id="GO:0051016">
    <property type="term" value="P:barbed-end actin filament capping"/>
    <property type="evidence" value="ECO:0007669"/>
    <property type="project" value="TreeGrafter"/>
</dbReference>
<evidence type="ECO:0000313" key="6">
    <source>
        <dbReference type="Proteomes" id="UP000014680"/>
    </source>
</evidence>
<name>A0A0A1U8J2_ENTIV</name>
<dbReference type="Pfam" id="PF02209">
    <property type="entry name" value="VHP"/>
    <property type="match status" value="1"/>
</dbReference>
<dbReference type="InterPro" id="IPR029006">
    <property type="entry name" value="ADF-H/Gelsolin-like_dom_sf"/>
</dbReference>
<organism evidence="5 6">
    <name type="scientific">Entamoeba invadens IP1</name>
    <dbReference type="NCBI Taxonomy" id="370355"/>
    <lineage>
        <taxon>Eukaryota</taxon>
        <taxon>Amoebozoa</taxon>
        <taxon>Evosea</taxon>
        <taxon>Archamoebae</taxon>
        <taxon>Mastigamoebida</taxon>
        <taxon>Entamoebidae</taxon>
        <taxon>Entamoeba</taxon>
    </lineage>
</organism>
<dbReference type="InterPro" id="IPR003128">
    <property type="entry name" value="Villin_headpiece"/>
</dbReference>
<dbReference type="RefSeq" id="XP_004255074.1">
    <property type="nucleotide sequence ID" value="XM_004255026.1"/>
</dbReference>
<evidence type="ECO:0000256" key="1">
    <source>
        <dbReference type="ARBA" id="ARBA00022737"/>
    </source>
</evidence>
<dbReference type="SUPFAM" id="SSF55753">
    <property type="entry name" value="Actin depolymerizing proteins"/>
    <property type="match status" value="3"/>
</dbReference>
<dbReference type="EMBL" id="KB206756">
    <property type="protein sequence ID" value="ELP88303.1"/>
    <property type="molecule type" value="Genomic_DNA"/>
</dbReference>
<protein>
    <submittedName>
        <fullName evidence="5">Actin-binding protein, putative</fullName>
    </submittedName>
</protein>
<feature type="coiled-coil region" evidence="2">
    <location>
        <begin position="239"/>
        <end position="276"/>
    </location>
</feature>
<keyword evidence="6" id="KW-1185">Reference proteome</keyword>
<dbReference type="Pfam" id="PF16300">
    <property type="entry name" value="WD40_4"/>
    <property type="match status" value="1"/>
</dbReference>
<dbReference type="SMART" id="SM01167">
    <property type="entry name" value="DUF1900"/>
    <property type="match status" value="1"/>
</dbReference>
<dbReference type="VEuPathDB" id="AmoebaDB:EIN_227060"/>
<accession>A0A0A1U8J2</accession>
<dbReference type="SUPFAM" id="SSF50729">
    <property type="entry name" value="PH domain-like"/>
    <property type="match status" value="2"/>
</dbReference>
<dbReference type="InterPro" id="IPR007123">
    <property type="entry name" value="Gelsolin-like_dom"/>
</dbReference>
<proteinExistence type="predicted"/>
<dbReference type="OrthoDB" id="6375767at2759"/>
<dbReference type="GO" id="GO:0015629">
    <property type="term" value="C:actin cytoskeleton"/>
    <property type="evidence" value="ECO:0007669"/>
    <property type="project" value="TreeGrafter"/>
</dbReference>
<feature type="non-terminal residue" evidence="5">
    <location>
        <position position="1"/>
    </location>
</feature>
<keyword evidence="2" id="KW-0175">Coiled coil</keyword>
<feature type="region of interest" description="Disordered" evidence="3">
    <location>
        <begin position="64"/>
        <end position="95"/>
    </location>
</feature>
<dbReference type="Gene3D" id="1.10.950.10">
    <property type="entry name" value="Villin headpiece domain"/>
    <property type="match status" value="1"/>
</dbReference>
<dbReference type="SUPFAM" id="SSF47050">
    <property type="entry name" value="VHP, Villin headpiece domain"/>
    <property type="match status" value="1"/>
</dbReference>
<dbReference type="InterPro" id="IPR011993">
    <property type="entry name" value="PH-like_dom_sf"/>
</dbReference>
<dbReference type="InterPro" id="IPR007122">
    <property type="entry name" value="Villin/Gelsolin"/>
</dbReference>
<dbReference type="GeneID" id="14887028"/>
<dbReference type="SMART" id="SM00153">
    <property type="entry name" value="VHP"/>
    <property type="match status" value="1"/>
</dbReference>
<dbReference type="OMA" id="YPGMLPI"/>
<dbReference type="GO" id="GO:0051014">
    <property type="term" value="P:actin filament severing"/>
    <property type="evidence" value="ECO:0007669"/>
    <property type="project" value="TreeGrafter"/>
</dbReference>
<dbReference type="Gene3D" id="2.30.29.30">
    <property type="entry name" value="Pleckstrin-homology domain (PH domain)/Phosphotyrosine-binding domain (PTB)"/>
    <property type="match status" value="2"/>
</dbReference>
<dbReference type="InterPro" id="IPR036886">
    <property type="entry name" value="Villin_headpiece_dom_sf"/>
</dbReference>
<dbReference type="CDD" id="cd00821">
    <property type="entry name" value="PH"/>
    <property type="match status" value="1"/>
</dbReference>
<dbReference type="GO" id="GO:0005737">
    <property type="term" value="C:cytoplasm"/>
    <property type="evidence" value="ECO:0007669"/>
    <property type="project" value="TreeGrafter"/>
</dbReference>
<dbReference type="GO" id="GO:0008154">
    <property type="term" value="P:actin polymerization or depolymerization"/>
    <property type="evidence" value="ECO:0007669"/>
    <property type="project" value="TreeGrafter"/>
</dbReference>
<dbReference type="InterPro" id="IPR001849">
    <property type="entry name" value="PH_domain"/>
</dbReference>
<dbReference type="PROSITE" id="PS51089">
    <property type="entry name" value="HP"/>
    <property type="match status" value="1"/>
</dbReference>
<dbReference type="GO" id="GO:0005546">
    <property type="term" value="F:phosphatidylinositol-4,5-bisphosphate binding"/>
    <property type="evidence" value="ECO:0007669"/>
    <property type="project" value="TreeGrafter"/>
</dbReference>
<dbReference type="Pfam" id="PF00626">
    <property type="entry name" value="Gelsolin"/>
    <property type="match status" value="2"/>
</dbReference>